<evidence type="ECO:0000313" key="3">
    <source>
        <dbReference type="WBParaSite" id="ACRNAN_scaffold1300.g30008.t1"/>
    </source>
</evidence>
<dbReference type="AlphaFoldDB" id="A0A914CPB4"/>
<dbReference type="Pfam" id="PF05600">
    <property type="entry name" value="CDK5RAP3"/>
    <property type="match status" value="1"/>
</dbReference>
<proteinExistence type="inferred from homology"/>
<dbReference type="GO" id="GO:0007346">
    <property type="term" value="P:regulation of mitotic cell cycle"/>
    <property type="evidence" value="ECO:0007669"/>
    <property type="project" value="TreeGrafter"/>
</dbReference>
<name>A0A914CPB4_9BILA</name>
<protein>
    <submittedName>
        <fullName evidence="3">CDK5RAP3-like protein</fullName>
    </submittedName>
</protein>
<dbReference type="InterPro" id="IPR008491">
    <property type="entry name" value="CDK5RAP3"/>
</dbReference>
<reference evidence="3" key="1">
    <citation type="submission" date="2022-11" db="UniProtKB">
        <authorList>
            <consortium name="WormBaseParasite"/>
        </authorList>
    </citation>
    <scope>IDENTIFICATION</scope>
</reference>
<dbReference type="WBParaSite" id="ACRNAN_scaffold1300.g30008.t1">
    <property type="protein sequence ID" value="ACRNAN_scaffold1300.g30008.t1"/>
    <property type="gene ID" value="ACRNAN_scaffold1300.g30008"/>
</dbReference>
<dbReference type="PANTHER" id="PTHR14894:SF0">
    <property type="entry name" value="CDK5 REGULATORY SUBUNIT-ASSOCIATED PROTEIN 3"/>
    <property type="match status" value="1"/>
</dbReference>
<dbReference type="PANTHER" id="PTHR14894">
    <property type="entry name" value="CDK5 REGULATORY SUBUNIT-ASSOCIATED PROTEIN 3"/>
    <property type="match status" value="1"/>
</dbReference>
<evidence type="ECO:0000256" key="1">
    <source>
        <dbReference type="ARBA" id="ARBA00007478"/>
    </source>
</evidence>
<dbReference type="Proteomes" id="UP000887540">
    <property type="component" value="Unplaced"/>
</dbReference>
<sequence length="440" mass="50946">MPENETILKLLQGSYINYFHCKEIVDILKDTEKDSKNIFGYYSSQRMKDWQEVVNLYQKDNVYLAEAAQLLQRLIQYDIPAMKKQIDKADRAITDSVRKEQEYSKSAIDSRKQYEKELAKMGLKGENLRKELMDLAAGLPTFLTSVSKDIVHLKGAVDYYENFRQFVRNGVRDEPNKFLPLLRLLQNRGDDVTVYEWKKGVAPVQVERPKLEYTEKENKVKSDEIDFGDDNGIDFGEENEIDFGDGIEIEIVGDEQGVVDDGIARGEEALSLLEYPESFQIIVGELEELLVFLKQREVDETSSGAADIYISGIDVRPPEISKVKVNDLKSWTQKLNFLVESLRDPQKVHLFKIRSAPHYVEELLNVLEQKKALEPKYKRMEKLMVEKRKEALEQTKKSQEYLDILIESLKTLQKQIEGEISKKYNNREVNIMGEINTILP</sequence>
<evidence type="ECO:0000313" key="2">
    <source>
        <dbReference type="Proteomes" id="UP000887540"/>
    </source>
</evidence>
<keyword evidence="2" id="KW-1185">Reference proteome</keyword>
<organism evidence="2 3">
    <name type="scientific">Acrobeloides nanus</name>
    <dbReference type="NCBI Taxonomy" id="290746"/>
    <lineage>
        <taxon>Eukaryota</taxon>
        <taxon>Metazoa</taxon>
        <taxon>Ecdysozoa</taxon>
        <taxon>Nematoda</taxon>
        <taxon>Chromadorea</taxon>
        <taxon>Rhabditida</taxon>
        <taxon>Tylenchina</taxon>
        <taxon>Cephalobomorpha</taxon>
        <taxon>Cephaloboidea</taxon>
        <taxon>Cephalobidae</taxon>
        <taxon>Acrobeloides</taxon>
    </lineage>
</organism>
<accession>A0A914CPB4</accession>
<dbReference type="GO" id="GO:0012505">
    <property type="term" value="C:endomembrane system"/>
    <property type="evidence" value="ECO:0007669"/>
    <property type="project" value="TreeGrafter"/>
</dbReference>
<comment type="similarity">
    <text evidence="1">Belongs to the CDK5RAP3 family.</text>
</comment>